<dbReference type="EMBL" id="UYRS01002135">
    <property type="protein sequence ID" value="VDK25608.1"/>
    <property type="molecule type" value="Genomic_DNA"/>
</dbReference>
<evidence type="ECO:0000256" key="1">
    <source>
        <dbReference type="SAM" id="MobiDB-lite"/>
    </source>
</evidence>
<evidence type="ECO:0000313" key="3">
    <source>
        <dbReference type="Proteomes" id="UP000282613"/>
    </source>
</evidence>
<dbReference type="WBParaSite" id="TASK_0000259201-mRNA-1">
    <property type="protein sequence ID" value="TASK_0000259201-mRNA-1"/>
    <property type="gene ID" value="TASK_0000259201"/>
</dbReference>
<gene>
    <name evidence="2" type="ORF">TASK_LOCUS2593</name>
</gene>
<reference evidence="2 3" key="2">
    <citation type="submission" date="2018-11" db="EMBL/GenBank/DDBJ databases">
        <authorList>
            <consortium name="Pathogen Informatics"/>
        </authorList>
    </citation>
    <scope>NUCLEOTIDE SEQUENCE [LARGE SCALE GENOMIC DNA]</scope>
</reference>
<evidence type="ECO:0000313" key="2">
    <source>
        <dbReference type="EMBL" id="VDK25608.1"/>
    </source>
</evidence>
<protein>
    <submittedName>
        <fullName evidence="2 4">Uncharacterized protein</fullName>
    </submittedName>
</protein>
<feature type="compositionally biased region" description="Acidic residues" evidence="1">
    <location>
        <begin position="72"/>
        <end position="85"/>
    </location>
</feature>
<keyword evidence="3" id="KW-1185">Reference proteome</keyword>
<evidence type="ECO:0000313" key="4">
    <source>
        <dbReference type="WBParaSite" id="TASK_0000259201-mRNA-1"/>
    </source>
</evidence>
<dbReference type="AlphaFoldDB" id="A0A0R3VYU8"/>
<sequence length="85" mass="10005">MAALTDIAWCRMWAALPAPESERAFRTMLVTESRARCIIIELLSEVKWHLHLQQGQLKDGKPTNRRRRRKEEEEEEEEEEEGLGD</sequence>
<accession>A0A0R3VYU8</accession>
<name>A0A0R3VYU8_TAEAS</name>
<proteinExistence type="predicted"/>
<reference evidence="4" key="1">
    <citation type="submission" date="2017-02" db="UniProtKB">
        <authorList>
            <consortium name="WormBaseParasite"/>
        </authorList>
    </citation>
    <scope>IDENTIFICATION</scope>
</reference>
<organism evidence="4">
    <name type="scientific">Taenia asiatica</name>
    <name type="common">Asian tapeworm</name>
    <dbReference type="NCBI Taxonomy" id="60517"/>
    <lineage>
        <taxon>Eukaryota</taxon>
        <taxon>Metazoa</taxon>
        <taxon>Spiralia</taxon>
        <taxon>Lophotrochozoa</taxon>
        <taxon>Platyhelminthes</taxon>
        <taxon>Cestoda</taxon>
        <taxon>Eucestoda</taxon>
        <taxon>Cyclophyllidea</taxon>
        <taxon>Taeniidae</taxon>
        <taxon>Taenia</taxon>
    </lineage>
</organism>
<dbReference type="Proteomes" id="UP000282613">
    <property type="component" value="Unassembled WGS sequence"/>
</dbReference>
<feature type="region of interest" description="Disordered" evidence="1">
    <location>
        <begin position="54"/>
        <end position="85"/>
    </location>
</feature>